<dbReference type="AlphaFoldDB" id="A0A0U1NMG1"/>
<reference evidence="2 3" key="1">
    <citation type="submission" date="2015-04" db="EMBL/GenBank/DDBJ databases">
        <authorList>
            <person name="Syromyatnikov M.Y."/>
            <person name="Popov V.N."/>
        </authorList>
    </citation>
    <scope>NUCLEOTIDE SEQUENCE [LARGE SCALE GENOMIC DNA]</scope>
    <source>
        <strain evidence="2 3">CECT 5292</strain>
    </source>
</reference>
<dbReference type="InterPro" id="IPR043133">
    <property type="entry name" value="GTP-CH-I_C/QueF"/>
</dbReference>
<dbReference type="Gene3D" id="3.30.1130.10">
    <property type="match status" value="1"/>
</dbReference>
<dbReference type="RefSeq" id="WP_048599328.1">
    <property type="nucleotide sequence ID" value="NZ_CVPC01000010.1"/>
</dbReference>
<name>A0A0U1NMG1_9RHOB</name>
<dbReference type="GO" id="GO:0004150">
    <property type="term" value="F:dihydroneopterin aldolase activity"/>
    <property type="evidence" value="ECO:0007669"/>
    <property type="project" value="InterPro"/>
</dbReference>
<dbReference type="Pfam" id="PF02152">
    <property type="entry name" value="FolB"/>
    <property type="match status" value="1"/>
</dbReference>
<keyword evidence="3" id="KW-1185">Reference proteome</keyword>
<dbReference type="SUPFAM" id="SSF55620">
    <property type="entry name" value="Tetrahydrobiopterin biosynthesis enzymes-like"/>
    <property type="match status" value="1"/>
</dbReference>
<accession>A0A0U1NMG1</accession>
<organism evidence="2 3">
    <name type="scientific">Nereida ignava</name>
    <dbReference type="NCBI Taxonomy" id="282199"/>
    <lineage>
        <taxon>Bacteria</taxon>
        <taxon>Pseudomonadati</taxon>
        <taxon>Pseudomonadota</taxon>
        <taxon>Alphaproteobacteria</taxon>
        <taxon>Rhodobacterales</taxon>
        <taxon>Roseobacteraceae</taxon>
        <taxon>Nereida</taxon>
    </lineage>
</organism>
<dbReference type="Proteomes" id="UP000048949">
    <property type="component" value="Unassembled WGS sequence"/>
</dbReference>
<evidence type="ECO:0000313" key="2">
    <source>
        <dbReference type="EMBL" id="CRK75908.1"/>
    </source>
</evidence>
<feature type="domain" description="Dihydroneopterin aldolase/epimerase" evidence="1">
    <location>
        <begin position="7"/>
        <end position="105"/>
    </location>
</feature>
<dbReference type="InterPro" id="IPR006157">
    <property type="entry name" value="FolB_dom"/>
</dbReference>
<sequence length="130" mass="14391">MPATSTIELRDMILPTQIGTYGPDDVVPDHHLLDLALSVDASQVLIPKDDMAHVFDYDPMVAAIHDVAGTGHRATQEWLITEIAAICAFYPDIKSAEIYLRKFPVFEQSGTLGLRLTLNEDDLANIRNSK</sequence>
<dbReference type="OrthoDB" id="7594733at2"/>
<gene>
    <name evidence="2" type="ORF">NIG5292_01964</name>
</gene>
<dbReference type="EMBL" id="CVQV01000010">
    <property type="protein sequence ID" value="CRK75908.1"/>
    <property type="molecule type" value="Genomic_DNA"/>
</dbReference>
<evidence type="ECO:0000259" key="1">
    <source>
        <dbReference type="Pfam" id="PF02152"/>
    </source>
</evidence>
<protein>
    <submittedName>
        <fullName evidence="2">Dihydroneopterin aldolase</fullName>
    </submittedName>
</protein>
<proteinExistence type="predicted"/>
<dbReference type="STRING" id="282199.GCA_001049735_01963"/>
<dbReference type="GO" id="GO:0006760">
    <property type="term" value="P:folic acid-containing compound metabolic process"/>
    <property type="evidence" value="ECO:0007669"/>
    <property type="project" value="InterPro"/>
</dbReference>
<evidence type="ECO:0000313" key="3">
    <source>
        <dbReference type="Proteomes" id="UP000048949"/>
    </source>
</evidence>